<comment type="caution">
    <text evidence="1">The sequence shown here is derived from an EMBL/GenBank/DDBJ whole genome shotgun (WGS) entry which is preliminary data.</text>
</comment>
<protein>
    <submittedName>
        <fullName evidence="1">MxaD family protein</fullName>
    </submittedName>
</protein>
<dbReference type="STRING" id="159449.B4N89_23945"/>
<dbReference type="eggNOG" id="COG4276">
    <property type="taxonomic scope" value="Bacteria"/>
</dbReference>
<dbReference type="CDD" id="cd07821">
    <property type="entry name" value="PYR_PYL_RCAR_like"/>
    <property type="match status" value="1"/>
</dbReference>
<dbReference type="InterPro" id="IPR019587">
    <property type="entry name" value="Polyketide_cyclase/dehydratase"/>
</dbReference>
<name>A0A1T3P3C2_9ACTN</name>
<dbReference type="RefSeq" id="WP_078977868.1">
    <property type="nucleotide sequence ID" value="NZ_MWQN01000001.1"/>
</dbReference>
<dbReference type="EMBL" id="MWQN01000001">
    <property type="protein sequence ID" value="OPC83586.1"/>
    <property type="molecule type" value="Genomic_DNA"/>
</dbReference>
<organism evidence="1 2">
    <name type="scientific">Embleya scabrispora</name>
    <dbReference type="NCBI Taxonomy" id="159449"/>
    <lineage>
        <taxon>Bacteria</taxon>
        <taxon>Bacillati</taxon>
        <taxon>Actinomycetota</taxon>
        <taxon>Actinomycetes</taxon>
        <taxon>Kitasatosporales</taxon>
        <taxon>Streptomycetaceae</taxon>
        <taxon>Embleya</taxon>
    </lineage>
</organism>
<dbReference type="PANTHER" id="PTHR39332:SF7">
    <property type="entry name" value="SRPBCC FAMILY PROTEIN"/>
    <property type="match status" value="1"/>
</dbReference>
<dbReference type="Gene3D" id="3.30.530.20">
    <property type="match status" value="1"/>
</dbReference>
<dbReference type="PANTHER" id="PTHR39332">
    <property type="entry name" value="BLL4707 PROTEIN"/>
    <property type="match status" value="1"/>
</dbReference>
<dbReference type="AlphaFoldDB" id="A0A1T3P3C2"/>
<gene>
    <name evidence="1" type="ORF">B4N89_23945</name>
</gene>
<sequence>MHEFSRSAVIAATPDRVWAVIGDFGALGDWHPVVPPSTIEGGGDANTPGAVRAFAIDGEVLSREELLSHDDAAHRMSYRLIQVPLAVTDYVGTLAVHPHPDGSEVVWSATYEGEPDVVETVDAVFAEGTYGAGLAALRERFA</sequence>
<dbReference type="InterPro" id="IPR023393">
    <property type="entry name" value="START-like_dom_sf"/>
</dbReference>
<proteinExistence type="predicted"/>
<dbReference type="OrthoDB" id="6024794at2"/>
<dbReference type="Pfam" id="PF10604">
    <property type="entry name" value="Polyketide_cyc2"/>
    <property type="match status" value="1"/>
</dbReference>
<evidence type="ECO:0000313" key="1">
    <source>
        <dbReference type="EMBL" id="OPC83586.1"/>
    </source>
</evidence>
<dbReference type="SUPFAM" id="SSF55961">
    <property type="entry name" value="Bet v1-like"/>
    <property type="match status" value="1"/>
</dbReference>
<reference evidence="1 2" key="1">
    <citation type="submission" date="2017-03" db="EMBL/GenBank/DDBJ databases">
        <title>Draft genome sequence of Streptomyces scabrisporus NF3, endophyte isolated from Amphipterygium adstringens.</title>
        <authorList>
            <person name="Vazquez M."/>
            <person name="Ceapa C.D."/>
            <person name="Rodriguez Luna D."/>
            <person name="Sanchez Esquivel S."/>
        </authorList>
    </citation>
    <scope>NUCLEOTIDE SEQUENCE [LARGE SCALE GENOMIC DNA]</scope>
    <source>
        <strain evidence="1 2">NF3</strain>
    </source>
</reference>
<dbReference type="Proteomes" id="UP000190037">
    <property type="component" value="Unassembled WGS sequence"/>
</dbReference>
<keyword evidence="2" id="KW-1185">Reference proteome</keyword>
<evidence type="ECO:0000313" key="2">
    <source>
        <dbReference type="Proteomes" id="UP000190037"/>
    </source>
</evidence>
<accession>A0A1T3P3C2</accession>